<sequence>MTISKWTLENLFPHLGKLGRHVERNSVKDTVAEKLVDQRIVVDGRTMFYWDCGTEAIASVMVDNDFLTPILELLGSLEEVSEVFEHALVSPNLQWRSIS</sequence>
<evidence type="ECO:0000313" key="1">
    <source>
        <dbReference type="EMBL" id="KAF4029436.1"/>
    </source>
</evidence>
<dbReference type="Proteomes" id="UP000602510">
    <property type="component" value="Unassembled WGS sequence"/>
</dbReference>
<dbReference type="AlphaFoldDB" id="A0A833WJM7"/>
<organism evidence="1 3">
    <name type="scientific">Phytophthora infestans</name>
    <name type="common">Potato late blight agent</name>
    <name type="synonym">Botrytis infestans</name>
    <dbReference type="NCBI Taxonomy" id="4787"/>
    <lineage>
        <taxon>Eukaryota</taxon>
        <taxon>Sar</taxon>
        <taxon>Stramenopiles</taxon>
        <taxon>Oomycota</taxon>
        <taxon>Peronosporomycetes</taxon>
        <taxon>Peronosporales</taxon>
        <taxon>Peronosporaceae</taxon>
        <taxon>Phytophthora</taxon>
    </lineage>
</organism>
<proteinExistence type="predicted"/>
<dbReference type="EMBL" id="WSZM01000815">
    <property type="protein sequence ID" value="KAF4029436.1"/>
    <property type="molecule type" value="Genomic_DNA"/>
</dbReference>
<evidence type="ECO:0000313" key="2">
    <source>
        <dbReference type="EMBL" id="KAF4138580.1"/>
    </source>
</evidence>
<protein>
    <submittedName>
        <fullName evidence="1">Uncharacterized protein</fullName>
    </submittedName>
</protein>
<accession>A0A833WJM7</accession>
<name>A0A833WJM7_PHYIN</name>
<comment type="caution">
    <text evidence="1">The sequence shown here is derived from an EMBL/GenBank/DDBJ whole genome shotgun (WGS) entry which is preliminary data.</text>
</comment>
<dbReference type="EMBL" id="JAACNO010001664">
    <property type="protein sequence ID" value="KAF4138580.1"/>
    <property type="molecule type" value="Genomic_DNA"/>
</dbReference>
<reference evidence="1" key="1">
    <citation type="submission" date="2020-04" db="EMBL/GenBank/DDBJ databases">
        <title>Hybrid Assembly of Korean Phytophthora infestans isolates.</title>
        <authorList>
            <person name="Prokchorchik M."/>
            <person name="Lee Y."/>
            <person name="Seo J."/>
            <person name="Cho J.-H."/>
            <person name="Park Y.-E."/>
            <person name="Jang D.-C."/>
            <person name="Im J.-S."/>
            <person name="Choi J.-G."/>
            <person name="Park H.-J."/>
            <person name="Lee G.-B."/>
            <person name="Lee Y.-G."/>
            <person name="Hong S.-Y."/>
            <person name="Cho K."/>
            <person name="Sohn K.H."/>
        </authorList>
    </citation>
    <scope>NUCLEOTIDE SEQUENCE</scope>
    <source>
        <strain evidence="1">KR_1_A1</strain>
        <strain evidence="2">KR_2_A2</strain>
    </source>
</reference>
<dbReference type="Proteomes" id="UP000704712">
    <property type="component" value="Unassembled WGS sequence"/>
</dbReference>
<keyword evidence="3" id="KW-1185">Reference proteome</keyword>
<gene>
    <name evidence="1" type="ORF">GN244_ATG18829</name>
    <name evidence="2" type="ORF">GN958_ATG12228</name>
</gene>
<evidence type="ECO:0000313" key="3">
    <source>
        <dbReference type="Proteomes" id="UP000602510"/>
    </source>
</evidence>